<name>A0A6A4EUS5_9STRA</name>
<sequence>MVSLVGSLVVILVGPPFVGIATILVSGGGVVELGVTRGGKSVKGGSALGVFPSRTEIVNSATSLLDTEPIYHAIRSCRC</sequence>
<proteinExistence type="predicted"/>
<evidence type="ECO:0000313" key="2">
    <source>
        <dbReference type="EMBL" id="KAE9051476.1"/>
    </source>
</evidence>
<protein>
    <submittedName>
        <fullName evidence="3">Uncharacterized protein</fullName>
    </submittedName>
</protein>
<evidence type="ECO:0000313" key="3">
    <source>
        <dbReference type="EMBL" id="KAE9329955.1"/>
    </source>
</evidence>
<comment type="caution">
    <text evidence="3">The sequence shown here is derived from an EMBL/GenBank/DDBJ whole genome shotgun (WGS) entry which is preliminary data.</text>
</comment>
<dbReference type="Proteomes" id="UP000434957">
    <property type="component" value="Unassembled WGS sequence"/>
</dbReference>
<reference evidence="3 5" key="1">
    <citation type="submission" date="2018-08" db="EMBL/GenBank/DDBJ databases">
        <title>Genomic investigation of the strawberry pathogen Phytophthora fragariae indicates pathogenicity is determined by transcriptional variation in three key races.</title>
        <authorList>
            <person name="Adams T.M."/>
            <person name="Armitage A.D."/>
            <person name="Sobczyk M.K."/>
            <person name="Bates H.J."/>
            <person name="Dunwell J.M."/>
            <person name="Nellist C.F."/>
            <person name="Harrison R.J."/>
        </authorList>
    </citation>
    <scope>NUCLEOTIDE SEQUENCE [LARGE SCALE GENOMIC DNA]</scope>
    <source>
        <strain evidence="2 4">SCRP249</strain>
        <strain evidence="1 6">SCRP324</strain>
        <strain evidence="3 5">SCRP333</strain>
    </source>
</reference>
<organism evidence="3 5">
    <name type="scientific">Phytophthora rubi</name>
    <dbReference type="NCBI Taxonomy" id="129364"/>
    <lineage>
        <taxon>Eukaryota</taxon>
        <taxon>Sar</taxon>
        <taxon>Stramenopiles</taxon>
        <taxon>Oomycota</taxon>
        <taxon>Peronosporomycetes</taxon>
        <taxon>Peronosporales</taxon>
        <taxon>Peronosporaceae</taxon>
        <taxon>Phytophthora</taxon>
    </lineage>
</organism>
<evidence type="ECO:0000313" key="1">
    <source>
        <dbReference type="EMBL" id="KAE9043493.1"/>
    </source>
</evidence>
<evidence type="ECO:0000313" key="4">
    <source>
        <dbReference type="Proteomes" id="UP000429607"/>
    </source>
</evidence>
<gene>
    <name evidence="2" type="ORF">PR001_g1430</name>
    <name evidence="1" type="ORF">PR002_g3319</name>
    <name evidence="3" type="ORF">PR003_g15440</name>
</gene>
<evidence type="ECO:0000313" key="5">
    <source>
        <dbReference type="Proteomes" id="UP000434957"/>
    </source>
</evidence>
<dbReference type="EMBL" id="QXFU01000121">
    <property type="protein sequence ID" value="KAE9043493.1"/>
    <property type="molecule type" value="Genomic_DNA"/>
</dbReference>
<accession>A0A6A4EUS5</accession>
<keyword evidence="5" id="KW-1185">Reference proteome</keyword>
<evidence type="ECO:0000313" key="6">
    <source>
        <dbReference type="Proteomes" id="UP000435112"/>
    </source>
</evidence>
<dbReference type="EMBL" id="QXFT01001069">
    <property type="protein sequence ID" value="KAE9329955.1"/>
    <property type="molecule type" value="Genomic_DNA"/>
</dbReference>
<dbReference type="Proteomes" id="UP000435112">
    <property type="component" value="Unassembled WGS sequence"/>
</dbReference>
<dbReference type="EMBL" id="QXFV01000043">
    <property type="protein sequence ID" value="KAE9051476.1"/>
    <property type="molecule type" value="Genomic_DNA"/>
</dbReference>
<dbReference type="AlphaFoldDB" id="A0A6A4EUS5"/>
<dbReference type="Proteomes" id="UP000429607">
    <property type="component" value="Unassembled WGS sequence"/>
</dbReference>